<dbReference type="PANTHER" id="PTHR15032">
    <property type="entry name" value="N-ACYL-PHOSPHATIDYLETHANOLAMINE-HYDROLYZING PHOSPHOLIPASE D"/>
    <property type="match status" value="1"/>
</dbReference>
<dbReference type="Pfam" id="PF12706">
    <property type="entry name" value="Lactamase_B_2"/>
    <property type="match status" value="1"/>
</dbReference>
<reference evidence="2 3" key="1">
    <citation type="submission" date="2023-09" db="EMBL/GenBank/DDBJ databases">
        <authorList>
            <person name="Rey-Velasco X."/>
        </authorList>
    </citation>
    <scope>NUCLEOTIDE SEQUENCE [LARGE SCALE GENOMIC DNA]</scope>
    <source>
        <strain evidence="2 3">P385</strain>
    </source>
</reference>
<dbReference type="EMBL" id="JAVRHY010000003">
    <property type="protein sequence ID" value="MDT0617687.1"/>
    <property type="molecule type" value="Genomic_DNA"/>
</dbReference>
<dbReference type="SMART" id="SM00849">
    <property type="entry name" value="Lactamase_B"/>
    <property type="match status" value="1"/>
</dbReference>
<protein>
    <submittedName>
        <fullName evidence="2">MBL fold metallo-hydrolase</fullName>
    </submittedName>
</protein>
<comment type="caution">
    <text evidence="2">The sequence shown here is derived from an EMBL/GenBank/DDBJ whole genome shotgun (WGS) entry which is preliminary data.</text>
</comment>
<dbReference type="Gene3D" id="3.60.15.10">
    <property type="entry name" value="Ribonuclease Z/Hydroxyacylglutathione hydrolase-like"/>
    <property type="match status" value="1"/>
</dbReference>
<dbReference type="Proteomes" id="UP001259982">
    <property type="component" value="Unassembled WGS sequence"/>
</dbReference>
<dbReference type="PANTHER" id="PTHR15032:SF4">
    <property type="entry name" value="N-ACYL-PHOSPHATIDYLETHANOLAMINE-HYDROLYZING PHOSPHOLIPASE D"/>
    <property type="match status" value="1"/>
</dbReference>
<organism evidence="2 3">
    <name type="scientific">Spectribacter acetivorans</name>
    <dbReference type="NCBI Taxonomy" id="3075603"/>
    <lineage>
        <taxon>Bacteria</taxon>
        <taxon>Pseudomonadati</taxon>
        <taxon>Pseudomonadota</taxon>
        <taxon>Gammaproteobacteria</taxon>
        <taxon>Salinisphaerales</taxon>
        <taxon>Salinisphaeraceae</taxon>
        <taxon>Spectribacter</taxon>
    </lineage>
</organism>
<dbReference type="PROSITE" id="PS51257">
    <property type="entry name" value="PROKAR_LIPOPROTEIN"/>
    <property type="match status" value="1"/>
</dbReference>
<dbReference type="InterPro" id="IPR001279">
    <property type="entry name" value="Metallo-B-lactamas"/>
</dbReference>
<name>A0ABU3B768_9GAMM</name>
<evidence type="ECO:0000259" key="1">
    <source>
        <dbReference type="SMART" id="SM00849"/>
    </source>
</evidence>
<evidence type="ECO:0000313" key="3">
    <source>
        <dbReference type="Proteomes" id="UP001259982"/>
    </source>
</evidence>
<dbReference type="InterPro" id="IPR036866">
    <property type="entry name" value="RibonucZ/Hydroxyglut_hydro"/>
</dbReference>
<feature type="domain" description="Metallo-beta-lactamase" evidence="1">
    <location>
        <begin position="88"/>
        <end position="285"/>
    </location>
</feature>
<evidence type="ECO:0000313" key="2">
    <source>
        <dbReference type="EMBL" id="MDT0617687.1"/>
    </source>
</evidence>
<proteinExistence type="predicted"/>
<dbReference type="RefSeq" id="WP_311657567.1">
    <property type="nucleotide sequence ID" value="NZ_JAVRHY010000003.1"/>
</dbReference>
<dbReference type="SUPFAM" id="SSF56281">
    <property type="entry name" value="Metallo-hydrolase/oxidoreductase"/>
    <property type="match status" value="1"/>
</dbReference>
<accession>A0ABU3B768</accession>
<sequence>MGRRSLPLLAALLITGCAADPRWQGPPSDHFDGTRFFNPAVEMDRGVTDVLRYLVTRDPGAWGKLQARSFPDPPMRVATGELRITVVGHASVLIQADGLNILTDPVWSDAIGPWPVFGVERMRLPTLTFEQLPPIDVVLISHNHYDHLDLPTIERLAADHAPLFVVPPGDRPLLADAGADRIAELDWHETLTLPNGRTLHALPCVHWSGRLPSPDRNLSLWSAYAVGTAGGPVYFGGDTAYGDHFREAGERLGPFRLALLPIGAYQPRWLVRRVHMNPDEAVTAHRELGATRSIGMHFGTFELSDVGQFQPIDDLARARRDAGVPQPAFTAANFGVGVPIPPLSRNQE</sequence>
<keyword evidence="3" id="KW-1185">Reference proteome</keyword>
<gene>
    <name evidence="2" type="ORF">RM531_04310</name>
</gene>